<dbReference type="InterPro" id="IPR011990">
    <property type="entry name" value="TPR-like_helical_dom_sf"/>
</dbReference>
<dbReference type="AlphaFoldDB" id="A0A832GQQ7"/>
<protein>
    <submittedName>
        <fullName evidence="1">Tetratricopeptide repeat protein</fullName>
    </submittedName>
</protein>
<name>A0A832GQQ7_9BACT</name>
<gene>
    <name evidence="1" type="ORF">ENT73_04675</name>
</gene>
<sequence>MFKGLVRNFLLILIFLIFLFVVVYAESKREILKGIIYNASKEVTVDEKLLQEIENAYKLRDYERVVSLHQKIPPLAPLSAEEFLLLAESYYLTGNLDKALDLAERASSLRRGTEVSCKADLLKVKVLYLRGKEKEAQRELKALSANFCAESFAEEISAIQYLLFNEKVEVSEAKLLKSLAGEINQARFYYYLKGGKLKEAESALYNFVNLGGEYAQAKSLFFKLAEAYLAKGDPRNAKRFYQLIVTEWDYTKEAFLSKFRLYQLTYERATVKELLPAKTVEDLLMYITQIKTKYPGEPIAEEASFLGIKIFFQKKDWEKTRERAKEFLANYPQSSFSPQVFDYYCQATTSLVPLKFLKGEITYLTDLAMKEEETLREAQCGTFYYLLGKEFFNYRLWRLSAYFFLQAYDLKLPENYLADYYLKLAFLADELKEKELGESLFRYLSTRWGKTLRGFPEYLYLLTKNTLNANIEEGNKLLEEVQKSSLPSFYKEELYQQAFYTAIEKKKYSLAYNILKTYFFKALPENYLVLLVETFSSEPKLFETILEEAKTKFPQNPKILWLEAYHLERKGDLQNTPELWKRLEEKEGIEGEVARQYKTIQDLMRRAQKLVY</sequence>
<reference evidence="1" key="1">
    <citation type="journal article" date="2020" name="mSystems">
        <title>Genome- and Community-Level Interaction Insights into Carbon Utilization and Element Cycling Functions of Hydrothermarchaeota in Hydrothermal Sediment.</title>
        <authorList>
            <person name="Zhou Z."/>
            <person name="Liu Y."/>
            <person name="Xu W."/>
            <person name="Pan J."/>
            <person name="Luo Z.H."/>
            <person name="Li M."/>
        </authorList>
    </citation>
    <scope>NUCLEOTIDE SEQUENCE [LARGE SCALE GENOMIC DNA]</scope>
    <source>
        <strain evidence="1">SpSt-605</strain>
    </source>
</reference>
<organism evidence="1">
    <name type="scientific">Caldimicrobium thiodismutans</name>
    <dbReference type="NCBI Taxonomy" id="1653476"/>
    <lineage>
        <taxon>Bacteria</taxon>
        <taxon>Pseudomonadati</taxon>
        <taxon>Thermodesulfobacteriota</taxon>
        <taxon>Thermodesulfobacteria</taxon>
        <taxon>Thermodesulfobacteriales</taxon>
        <taxon>Thermodesulfobacteriaceae</taxon>
        <taxon>Caldimicrobium</taxon>
    </lineage>
</organism>
<dbReference type="SUPFAM" id="SSF48452">
    <property type="entry name" value="TPR-like"/>
    <property type="match status" value="1"/>
</dbReference>
<evidence type="ECO:0000313" key="1">
    <source>
        <dbReference type="EMBL" id="HGV55364.1"/>
    </source>
</evidence>
<dbReference type="Gene3D" id="1.25.40.10">
    <property type="entry name" value="Tetratricopeptide repeat domain"/>
    <property type="match status" value="2"/>
</dbReference>
<comment type="caution">
    <text evidence="1">The sequence shown here is derived from an EMBL/GenBank/DDBJ whole genome shotgun (WGS) entry which is preliminary data.</text>
</comment>
<dbReference type="Pfam" id="PF13174">
    <property type="entry name" value="TPR_6"/>
    <property type="match status" value="1"/>
</dbReference>
<dbReference type="InterPro" id="IPR019734">
    <property type="entry name" value="TPR_rpt"/>
</dbReference>
<accession>A0A832GQQ7</accession>
<dbReference type="EMBL" id="DSZU01000079">
    <property type="protein sequence ID" value="HGV55364.1"/>
    <property type="molecule type" value="Genomic_DNA"/>
</dbReference>
<proteinExistence type="predicted"/>